<organism evidence="1 2">
    <name type="scientific">Cellvibrio fibrivorans</name>
    <dbReference type="NCBI Taxonomy" id="126350"/>
    <lineage>
        <taxon>Bacteria</taxon>
        <taxon>Pseudomonadati</taxon>
        <taxon>Pseudomonadota</taxon>
        <taxon>Gammaproteobacteria</taxon>
        <taxon>Cellvibrionales</taxon>
        <taxon>Cellvibrionaceae</taxon>
        <taxon>Cellvibrio</taxon>
    </lineage>
</organism>
<evidence type="ECO:0000313" key="2">
    <source>
        <dbReference type="Proteomes" id="UP001253595"/>
    </source>
</evidence>
<name>A0ABU1UW18_9GAMM</name>
<reference evidence="1 2" key="1">
    <citation type="submission" date="2023-07" db="EMBL/GenBank/DDBJ databases">
        <title>Sorghum-associated microbial communities from plants grown in Nebraska, USA.</title>
        <authorList>
            <person name="Schachtman D."/>
        </authorList>
    </citation>
    <scope>NUCLEOTIDE SEQUENCE [LARGE SCALE GENOMIC DNA]</scope>
    <source>
        <strain evidence="1 2">BE190</strain>
    </source>
</reference>
<comment type="caution">
    <text evidence="1">The sequence shown here is derived from an EMBL/GenBank/DDBJ whole genome shotgun (WGS) entry which is preliminary data.</text>
</comment>
<keyword evidence="2" id="KW-1185">Reference proteome</keyword>
<dbReference type="InterPro" id="IPR021379">
    <property type="entry name" value="DUF3012"/>
</dbReference>
<sequence>MMNFFREQKLLTGLLLGSLLVLLLGVGLIIYSNNAAKEAAQTEATLQRLNVIANSASEELQKTVVYADVPITDVKPEDSVAKVSALNGRIPEEGSADWCEVMMVKDAKDWTKEEQSLFAKNCI</sequence>
<dbReference type="Proteomes" id="UP001253595">
    <property type="component" value="Unassembled WGS sequence"/>
</dbReference>
<dbReference type="Pfam" id="PF11216">
    <property type="entry name" value="DUF3012"/>
    <property type="match status" value="1"/>
</dbReference>
<proteinExistence type="predicted"/>
<dbReference type="EMBL" id="JAVDVX010000002">
    <property type="protein sequence ID" value="MDR7089363.1"/>
    <property type="molecule type" value="Genomic_DNA"/>
</dbReference>
<evidence type="ECO:0000313" key="1">
    <source>
        <dbReference type="EMBL" id="MDR7089363.1"/>
    </source>
</evidence>
<gene>
    <name evidence="1" type="ORF">J2X05_001369</name>
</gene>
<protein>
    <submittedName>
        <fullName evidence="1">Uncharacterized protein</fullName>
    </submittedName>
</protein>
<dbReference type="RefSeq" id="WP_310070372.1">
    <property type="nucleotide sequence ID" value="NZ_JAVDVX010000002.1"/>
</dbReference>
<accession>A0ABU1UW18</accession>